<reference evidence="1" key="1">
    <citation type="book" date="2014" name="THE 24TH EUROPEAN CONGRESS OF CLINICAL MICROBIOLOGY AND INFECTIOUS DISEASES" publisher="ECCMID 2014" city="Barcelona, Spain">
        <title>Identification of resistance genes in three multidrug-resistant Bacteroides fragilis isolates by whole genome sequencing.</title>
        <editorList>
            <person name="Unknown"/>
            <person name="A."/>
        </editorList>
        <authorList>
            <person name="Sydenham T.V."/>
            <person name="Hasman H."/>
            <person name="Wang M."/>
            <person name="Soki J."/>
            <person name="Nagy E."/>
            <person name="Justesen U.S."/>
        </authorList>
    </citation>
    <scope>NUCLEOTIDE SEQUENCE</scope>
    <source>
        <strain evidence="1">DCMOUH0018B</strain>
    </source>
</reference>
<organism evidence="1">
    <name type="scientific">Bacteroides fragilis</name>
    <dbReference type="NCBI Taxonomy" id="817"/>
    <lineage>
        <taxon>Bacteria</taxon>
        <taxon>Pseudomonadati</taxon>
        <taxon>Bacteroidota</taxon>
        <taxon>Bacteroidia</taxon>
        <taxon>Bacteroidales</taxon>
        <taxon>Bacteroidaceae</taxon>
        <taxon>Bacteroides</taxon>
    </lineage>
</organism>
<reference evidence="1" key="2">
    <citation type="submission" date="2014-07" db="EMBL/GenBank/DDBJ databases">
        <title>Genetics and epidemiology of antimicrobial resistance in B. fragilis group.</title>
        <authorList>
            <person name="Sydenham T.V."/>
            <person name="Hasman H."/>
            <person name="Kemp M."/>
            <person name="Justesen U.S."/>
        </authorList>
    </citation>
    <scope>NUCLEOTIDE SEQUENCE [LARGE SCALE GENOMIC DNA]</scope>
    <source>
        <strain evidence="1">DCMOUH0018B</strain>
    </source>
</reference>
<evidence type="ECO:0000313" key="3">
    <source>
        <dbReference type="Proteomes" id="UP000266644"/>
    </source>
</evidence>
<evidence type="ECO:0000313" key="1">
    <source>
        <dbReference type="EMBL" id="KFX74530.1"/>
    </source>
</evidence>
<comment type="caution">
    <text evidence="1">The sequence shown here is derived from an EMBL/GenBank/DDBJ whole genome shotgun (WGS) entry which is preliminary data.</text>
</comment>
<dbReference type="PATRIC" id="fig|817.53.peg.2467"/>
<name>A0A0I9S981_BACFG</name>
<gene>
    <name evidence="2" type="ORF">DW228_15500</name>
    <name evidence="1" type="ORF">EE52_0211955</name>
</gene>
<dbReference type="AlphaFoldDB" id="A0A0I9S981"/>
<reference evidence="2 3" key="3">
    <citation type="submission" date="2018-08" db="EMBL/GenBank/DDBJ databases">
        <title>A genome reference for cultivated species of the human gut microbiota.</title>
        <authorList>
            <person name="Zou Y."/>
            <person name="Xue W."/>
            <person name="Luo G."/>
        </authorList>
    </citation>
    <scope>NUCLEOTIDE SEQUENCE [LARGE SCALE GENOMIC DNA]</scope>
    <source>
        <strain evidence="2 3">AM18-6</strain>
    </source>
</reference>
<protein>
    <submittedName>
        <fullName evidence="1">Transposase</fullName>
    </submittedName>
</protein>
<dbReference type="EMBL" id="JMZZ02000145">
    <property type="protein sequence ID" value="KFX74530.1"/>
    <property type="molecule type" value="Genomic_DNA"/>
</dbReference>
<dbReference type="EMBL" id="QRJE01000025">
    <property type="protein sequence ID" value="RHH09119.1"/>
    <property type="molecule type" value="Genomic_DNA"/>
</dbReference>
<proteinExistence type="predicted"/>
<sequence>MGHLKTDHRLEHNFYKDIFGDVVNVLLAAAAYNFKRAMRVLLNLIEKINEMLSTNSISLKYDF</sequence>
<evidence type="ECO:0000313" key="2">
    <source>
        <dbReference type="EMBL" id="RHH09119.1"/>
    </source>
</evidence>
<accession>A0A0I9S981</accession>
<dbReference type="Proteomes" id="UP000266644">
    <property type="component" value="Unassembled WGS sequence"/>
</dbReference>